<dbReference type="InterPro" id="IPR017106">
    <property type="entry name" value="Coatomer_gsu"/>
</dbReference>
<dbReference type="Proteomes" id="UP000053555">
    <property type="component" value="Unassembled WGS sequence"/>
</dbReference>
<evidence type="ECO:0000256" key="1">
    <source>
        <dbReference type="SAM" id="Phobius"/>
    </source>
</evidence>
<reference evidence="3" key="1">
    <citation type="submission" date="2014-07" db="EMBL/GenBank/DDBJ databases">
        <title>Identification of a novel salt tolerance gene in wild soybean by whole-genome sequencing.</title>
        <authorList>
            <person name="Lam H.-M."/>
            <person name="Qi X."/>
            <person name="Li M.-W."/>
            <person name="Liu X."/>
            <person name="Xie M."/>
            <person name="Ni M."/>
            <person name="Xu X."/>
        </authorList>
    </citation>
    <scope>NUCLEOTIDE SEQUENCE [LARGE SCALE GENOMIC DNA]</scope>
    <source>
        <tissue evidence="3">Root</tissue>
    </source>
</reference>
<keyword evidence="1" id="KW-1133">Transmembrane helix</keyword>
<keyword evidence="1" id="KW-0472">Membrane</keyword>
<keyword evidence="3" id="KW-0378">Hydrolase</keyword>
<dbReference type="PANTHER" id="PTHR10261:SF6">
    <property type="entry name" value="COATOMER SUBUNIT GAMMA"/>
    <property type="match status" value="1"/>
</dbReference>
<dbReference type="GO" id="GO:0016787">
    <property type="term" value="F:hydrolase activity"/>
    <property type="evidence" value="ECO:0007669"/>
    <property type="project" value="UniProtKB-KW"/>
</dbReference>
<evidence type="ECO:0000313" key="4">
    <source>
        <dbReference type="EMBL" id="RZC08860.1"/>
    </source>
</evidence>
<protein>
    <submittedName>
        <fullName evidence="3">Coatomer subunit gamma</fullName>
        <ecNumber evidence="3">3.6.4.12</ecNumber>
    </submittedName>
</protein>
<evidence type="ECO:0000313" key="3">
    <source>
        <dbReference type="EMBL" id="KHN10358.1"/>
    </source>
</evidence>
<reference evidence="4 5" key="2">
    <citation type="submission" date="2018-09" db="EMBL/GenBank/DDBJ databases">
        <title>A high-quality reference genome of wild soybean provides a powerful tool to mine soybean genomes.</title>
        <authorList>
            <person name="Xie M."/>
            <person name="Chung C.Y.L."/>
            <person name="Li M.-W."/>
            <person name="Wong F.-L."/>
            <person name="Chan T.-F."/>
            <person name="Lam H.-M."/>
        </authorList>
    </citation>
    <scope>NUCLEOTIDE SEQUENCE [LARGE SCALE GENOMIC DNA]</scope>
    <source>
        <strain evidence="5">cv. W05</strain>
        <tissue evidence="4">Hypocotyl of etiolated seedlings</tissue>
    </source>
</reference>
<dbReference type="EC" id="3.6.4.12" evidence="3"/>
<dbReference type="GO" id="GO:0006886">
    <property type="term" value="P:intracellular protein transport"/>
    <property type="evidence" value="ECO:0007669"/>
    <property type="project" value="InterPro"/>
</dbReference>
<name>A0A0B2PRK4_GLYSO</name>
<dbReference type="GO" id="GO:0005783">
    <property type="term" value="C:endoplasmic reticulum"/>
    <property type="evidence" value="ECO:0007669"/>
    <property type="project" value="TreeGrafter"/>
</dbReference>
<dbReference type="PANTHER" id="PTHR10261">
    <property type="entry name" value="COATOMER SUBUNIT GAMMA"/>
    <property type="match status" value="1"/>
</dbReference>
<dbReference type="GO" id="GO:0000139">
    <property type="term" value="C:Golgi membrane"/>
    <property type="evidence" value="ECO:0007669"/>
    <property type="project" value="TreeGrafter"/>
</dbReference>
<dbReference type="SUPFAM" id="SSF48371">
    <property type="entry name" value="ARM repeat"/>
    <property type="match status" value="1"/>
</dbReference>
<keyword evidence="5" id="KW-1185">Reference proteome</keyword>
<dbReference type="GO" id="GO:0006888">
    <property type="term" value="P:endoplasmic reticulum to Golgi vesicle-mediated transport"/>
    <property type="evidence" value="ECO:0007669"/>
    <property type="project" value="TreeGrafter"/>
</dbReference>
<organism evidence="3">
    <name type="scientific">Glycine soja</name>
    <name type="common">Wild soybean</name>
    <dbReference type="NCBI Taxonomy" id="3848"/>
    <lineage>
        <taxon>Eukaryota</taxon>
        <taxon>Viridiplantae</taxon>
        <taxon>Streptophyta</taxon>
        <taxon>Embryophyta</taxon>
        <taxon>Tracheophyta</taxon>
        <taxon>Spermatophyta</taxon>
        <taxon>Magnoliopsida</taxon>
        <taxon>eudicotyledons</taxon>
        <taxon>Gunneridae</taxon>
        <taxon>Pentapetalae</taxon>
        <taxon>rosids</taxon>
        <taxon>fabids</taxon>
        <taxon>Fabales</taxon>
        <taxon>Fabaceae</taxon>
        <taxon>Papilionoideae</taxon>
        <taxon>50 kb inversion clade</taxon>
        <taxon>NPAAA clade</taxon>
        <taxon>indigoferoid/millettioid clade</taxon>
        <taxon>Phaseoleae</taxon>
        <taxon>Glycine</taxon>
        <taxon>Glycine subgen. Soja</taxon>
    </lineage>
</organism>
<dbReference type="Proteomes" id="UP000289340">
    <property type="component" value="Chromosome 6"/>
</dbReference>
<dbReference type="InterPro" id="IPR002553">
    <property type="entry name" value="Clathrin/coatomer_adapt-like_N"/>
</dbReference>
<dbReference type="GO" id="GO:0006891">
    <property type="term" value="P:intra-Golgi vesicle-mediated transport"/>
    <property type="evidence" value="ECO:0007669"/>
    <property type="project" value="TreeGrafter"/>
</dbReference>
<dbReference type="GO" id="GO:0005793">
    <property type="term" value="C:endoplasmic reticulum-Golgi intermediate compartment"/>
    <property type="evidence" value="ECO:0007669"/>
    <property type="project" value="TreeGrafter"/>
</dbReference>
<keyword evidence="1" id="KW-0812">Transmembrane</keyword>
<feature type="domain" description="Clathrin/coatomer adaptor adaptin-like N-terminal" evidence="2">
    <location>
        <begin position="6"/>
        <end position="195"/>
    </location>
</feature>
<dbReference type="SMR" id="A0A0B2PRK4"/>
<dbReference type="GO" id="GO:0003678">
    <property type="term" value="F:DNA helicase activity"/>
    <property type="evidence" value="ECO:0007669"/>
    <property type="project" value="UniProtKB-EC"/>
</dbReference>
<sequence length="219" mass="25159">MGIEKGSVLQEARVFNDPQLDARRCSQVITKLLYLLNQGETFTKVKATKFFFPVTKLFQSKDMGLRRMVIIVTSSIMKDMNNKIDMYRANSILVLCRITDGTLLSQIERYLKQAIVDKNPVVASAALVSGIHLLQVIVILISFCNSLYILIFIYAFCLLRMNPEIVKRWSNEVQEVVQSRAALIQFHALGLLHRVYFQNYLALYKVFGVSKHLKNWSSF</sequence>
<gene>
    <name evidence="4" type="ORF">D0Y65_015534</name>
    <name evidence="3" type="ORF">glysoja_050206</name>
</gene>
<proteinExistence type="predicted"/>
<dbReference type="InterPro" id="IPR011989">
    <property type="entry name" value="ARM-like"/>
</dbReference>
<dbReference type="FunFam" id="1.25.10.10:FF:001496">
    <property type="entry name" value="Coatomer subunit gamma"/>
    <property type="match status" value="1"/>
</dbReference>
<dbReference type="Pfam" id="PF01602">
    <property type="entry name" value="Adaptin_N"/>
    <property type="match status" value="1"/>
</dbReference>
<dbReference type="InterPro" id="IPR016024">
    <property type="entry name" value="ARM-type_fold"/>
</dbReference>
<dbReference type="GO" id="GO:0030126">
    <property type="term" value="C:COPI vesicle coat"/>
    <property type="evidence" value="ECO:0007669"/>
    <property type="project" value="TreeGrafter"/>
</dbReference>
<accession>A0A0B2PRK4</accession>
<dbReference type="Gene3D" id="1.25.10.10">
    <property type="entry name" value="Leucine-rich Repeat Variant"/>
    <property type="match status" value="2"/>
</dbReference>
<evidence type="ECO:0000313" key="5">
    <source>
        <dbReference type="Proteomes" id="UP000289340"/>
    </source>
</evidence>
<evidence type="ECO:0000259" key="2">
    <source>
        <dbReference type="Pfam" id="PF01602"/>
    </source>
</evidence>
<feature type="transmembrane region" description="Helical" evidence="1">
    <location>
        <begin position="133"/>
        <end position="159"/>
    </location>
</feature>
<dbReference type="GO" id="GO:0009306">
    <property type="term" value="P:protein secretion"/>
    <property type="evidence" value="ECO:0007669"/>
    <property type="project" value="TreeGrafter"/>
</dbReference>
<dbReference type="EMBL" id="QZWG01000006">
    <property type="protein sequence ID" value="RZC08860.1"/>
    <property type="molecule type" value="Genomic_DNA"/>
</dbReference>
<dbReference type="AlphaFoldDB" id="A0A0B2PRK4"/>
<dbReference type="EMBL" id="KN664607">
    <property type="protein sequence ID" value="KHN10358.1"/>
    <property type="molecule type" value="Genomic_DNA"/>
</dbReference>